<accession>A0ABU3WU14</accession>
<dbReference type="EMBL" id="WBMO01000005">
    <property type="protein sequence ID" value="MDV2477489.1"/>
    <property type="molecule type" value="Genomic_DNA"/>
</dbReference>
<dbReference type="Proteomes" id="UP001275440">
    <property type="component" value="Unassembled WGS sequence"/>
</dbReference>
<proteinExistence type="predicted"/>
<keyword evidence="3" id="KW-1185">Reference proteome</keyword>
<keyword evidence="1" id="KW-0472">Membrane</keyword>
<gene>
    <name evidence="2" type="ORF">F8M49_22620</name>
</gene>
<evidence type="ECO:0000313" key="2">
    <source>
        <dbReference type="EMBL" id="MDV2477489.1"/>
    </source>
</evidence>
<protein>
    <submittedName>
        <fullName evidence="2">Uncharacterized protein</fullName>
    </submittedName>
</protein>
<evidence type="ECO:0000313" key="3">
    <source>
        <dbReference type="Proteomes" id="UP001275440"/>
    </source>
</evidence>
<feature type="transmembrane region" description="Helical" evidence="1">
    <location>
        <begin position="291"/>
        <end position="310"/>
    </location>
</feature>
<keyword evidence="1" id="KW-1133">Transmembrane helix</keyword>
<dbReference type="InterPro" id="IPR023908">
    <property type="entry name" value="xxxLxxG_rpt"/>
</dbReference>
<organism evidence="2 3">
    <name type="scientific">Rhodococcus zopfii</name>
    <dbReference type="NCBI Taxonomy" id="43772"/>
    <lineage>
        <taxon>Bacteria</taxon>
        <taxon>Bacillati</taxon>
        <taxon>Actinomycetota</taxon>
        <taxon>Actinomycetes</taxon>
        <taxon>Mycobacteriales</taxon>
        <taxon>Nocardiaceae</taxon>
        <taxon>Rhodococcus</taxon>
    </lineage>
</organism>
<sequence length="371" mass="37641">MPPRAVSILITLGLILLATGSVFAYLDAPETTVTVAEPSATAADSGGVDEAHDRLQRAGLPLSMLDGGVGQLADGSRQLDDGARRLSDGLRQAREGGEELAAGLAQLDGGVAQLGDGATQISGGVDEVVGRLAGLGAMQGTVTEQLASVADTLGISPDPVAQNAAGQLRMLVDTLDTQGLGPDTLDRLSQLRDGARQLSGELTDPNAQFVTGMTQAAAGSAQLRDGLVMLDDGGLALTEGTGQLVDGVGPVAGVVAGIADNVRSATEALPRVSGAQAEPPATTTTTADPRWWPFAVIALGTAALVAAALWTRVPSARGPSARAAECARTVATGRGDRGKPAQHRVTRATPLARVTRHISRTPRAASGRTVR</sequence>
<evidence type="ECO:0000256" key="1">
    <source>
        <dbReference type="SAM" id="Phobius"/>
    </source>
</evidence>
<name>A0ABU3WU14_9NOCA</name>
<comment type="caution">
    <text evidence="2">The sequence shown here is derived from an EMBL/GenBank/DDBJ whole genome shotgun (WGS) entry which is preliminary data.</text>
</comment>
<reference evidence="2 3" key="1">
    <citation type="submission" date="2019-10" db="EMBL/GenBank/DDBJ databases">
        <title>Draft Genome Assembly of Rhodococcus zopfii DSM44189.</title>
        <authorList>
            <person name="Sutton J.M."/>
            <person name="Akob D.M."/>
            <person name="Bushman T.J."/>
        </authorList>
    </citation>
    <scope>NUCLEOTIDE SEQUENCE [LARGE SCALE GENOMIC DNA]</scope>
    <source>
        <strain evidence="2 3">DSM 44189</strain>
    </source>
</reference>
<keyword evidence="1" id="KW-0812">Transmembrane</keyword>
<dbReference type="NCBIfam" id="TIGR03057">
    <property type="entry name" value="xxxLxxG_by_4"/>
    <property type="match status" value="3"/>
</dbReference>